<proteinExistence type="predicted"/>
<dbReference type="OrthoDB" id="4751045at2"/>
<dbReference type="Proteomes" id="UP000193487">
    <property type="component" value="Unassembled WGS sequence"/>
</dbReference>
<sequence length="139" mass="15656">MTVLPDYEPPEELISWAFHFEPQIGRDGDGWVAHYPGATWTVRGASEAEALDKLKDEYARRQGSGQFDLADSDAVMLAHLREPIPGVYAMPNDLYRELRDRGADQAEFRRVFAECEARRANGESYTLADWLAEHPTGDG</sequence>
<organism evidence="1 2">
    <name type="scientific">Mycobacterium kyorinense</name>
    <dbReference type="NCBI Taxonomy" id="487514"/>
    <lineage>
        <taxon>Bacteria</taxon>
        <taxon>Bacillati</taxon>
        <taxon>Actinomycetota</taxon>
        <taxon>Actinomycetes</taxon>
        <taxon>Mycobacteriales</taxon>
        <taxon>Mycobacteriaceae</taxon>
        <taxon>Mycobacterium</taxon>
    </lineage>
</organism>
<evidence type="ECO:0000313" key="1">
    <source>
        <dbReference type="EMBL" id="ORV96220.1"/>
    </source>
</evidence>
<accession>A0A1X1XC11</accession>
<keyword evidence="2" id="KW-1185">Reference proteome</keyword>
<dbReference type="EMBL" id="LQPE01000176">
    <property type="protein sequence ID" value="ORV96220.1"/>
    <property type="molecule type" value="Genomic_DNA"/>
</dbReference>
<name>A0A1X1XC11_9MYCO</name>
<evidence type="ECO:0000313" key="2">
    <source>
        <dbReference type="Proteomes" id="UP000193487"/>
    </source>
</evidence>
<protein>
    <submittedName>
        <fullName evidence="1">Uncharacterized protein</fullName>
    </submittedName>
</protein>
<gene>
    <name evidence="1" type="ORF">AWC14_16860</name>
</gene>
<comment type="caution">
    <text evidence="1">The sequence shown here is derived from an EMBL/GenBank/DDBJ whole genome shotgun (WGS) entry which is preliminary data.</text>
</comment>
<dbReference type="RefSeq" id="WP_045375274.1">
    <property type="nucleotide sequence ID" value="NZ_BBKA01000022.1"/>
</dbReference>
<reference evidence="1 2" key="1">
    <citation type="submission" date="2016-01" db="EMBL/GenBank/DDBJ databases">
        <title>The new phylogeny of the genus Mycobacterium.</title>
        <authorList>
            <person name="Tarcisio F."/>
            <person name="Conor M."/>
            <person name="Antonella G."/>
            <person name="Elisabetta G."/>
            <person name="Giulia F.S."/>
            <person name="Sara T."/>
            <person name="Anna F."/>
            <person name="Clotilde B."/>
            <person name="Roberto B."/>
            <person name="Veronica D.S."/>
            <person name="Fabio R."/>
            <person name="Monica P."/>
            <person name="Olivier J."/>
            <person name="Enrico T."/>
            <person name="Nicola S."/>
        </authorList>
    </citation>
    <scope>NUCLEOTIDE SEQUENCE [LARGE SCALE GENOMIC DNA]</scope>
    <source>
        <strain evidence="1 2">DSM 45166</strain>
    </source>
</reference>
<dbReference type="AlphaFoldDB" id="A0A1X1XC11"/>